<proteinExistence type="predicted"/>
<sequence length="338" mass="37780">MSTHAIPFVIFDSLLAETYGILLASVFLSCVLFGVVALQVFLYYTHKTKDPIAMRILPGFLITMEFIHQFLLCVAVYKILINNFGNEGVAILIVPELFIASFFQGLCATSAHLFYTYRIWKFSKGNWFVPCITIPLTCTQLGFTLANNALTLIHRDIAYLQTITWTVYATHSVNIFLDLFFVIAMVLLLSKEKHVFSQTQSMIRRLTMMVINTGLITTISTILTIIFVGVQPATFTYAFFNILVSPLYGNSVMANLNSREYVRAARRDQNGSASVELNAWTASRPAFGSQTKVSEGVTISETIISEHAPYSPNTLFLSPHLGKDDPNYSIPYKADGDV</sequence>
<name>A0AAD7IHF3_9AGAR</name>
<organism evidence="3 4">
    <name type="scientific">Mycena maculata</name>
    <dbReference type="NCBI Taxonomy" id="230809"/>
    <lineage>
        <taxon>Eukaryota</taxon>
        <taxon>Fungi</taxon>
        <taxon>Dikarya</taxon>
        <taxon>Basidiomycota</taxon>
        <taxon>Agaricomycotina</taxon>
        <taxon>Agaricomycetes</taxon>
        <taxon>Agaricomycetidae</taxon>
        <taxon>Agaricales</taxon>
        <taxon>Marasmiineae</taxon>
        <taxon>Mycenaceae</taxon>
        <taxon>Mycena</taxon>
    </lineage>
</organism>
<dbReference type="PANTHER" id="PTHR40465">
    <property type="entry name" value="CHROMOSOME 1, WHOLE GENOME SHOTGUN SEQUENCE"/>
    <property type="match status" value="1"/>
</dbReference>
<evidence type="ECO:0000313" key="3">
    <source>
        <dbReference type="EMBL" id="KAJ7741974.1"/>
    </source>
</evidence>
<feature type="domain" description="DUF6534" evidence="2">
    <location>
        <begin position="175"/>
        <end position="261"/>
    </location>
</feature>
<feature type="transmembrane region" description="Helical" evidence="1">
    <location>
        <begin position="210"/>
        <end position="230"/>
    </location>
</feature>
<keyword evidence="1" id="KW-1133">Transmembrane helix</keyword>
<feature type="transmembrane region" description="Helical" evidence="1">
    <location>
        <begin position="20"/>
        <end position="44"/>
    </location>
</feature>
<dbReference type="InterPro" id="IPR045339">
    <property type="entry name" value="DUF6534"/>
</dbReference>
<dbReference type="PANTHER" id="PTHR40465:SF1">
    <property type="entry name" value="DUF6534 DOMAIN-CONTAINING PROTEIN"/>
    <property type="match status" value="1"/>
</dbReference>
<evidence type="ECO:0000256" key="1">
    <source>
        <dbReference type="SAM" id="Phobius"/>
    </source>
</evidence>
<feature type="transmembrane region" description="Helical" evidence="1">
    <location>
        <begin position="127"/>
        <end position="145"/>
    </location>
</feature>
<feature type="transmembrane region" description="Helical" evidence="1">
    <location>
        <begin position="56"/>
        <end position="77"/>
    </location>
</feature>
<keyword evidence="1" id="KW-0472">Membrane</keyword>
<evidence type="ECO:0000313" key="4">
    <source>
        <dbReference type="Proteomes" id="UP001215280"/>
    </source>
</evidence>
<protein>
    <recommendedName>
        <fullName evidence="2">DUF6534 domain-containing protein</fullName>
    </recommendedName>
</protein>
<dbReference type="AlphaFoldDB" id="A0AAD7IHF3"/>
<keyword evidence="4" id="KW-1185">Reference proteome</keyword>
<keyword evidence="1" id="KW-0812">Transmembrane</keyword>
<evidence type="ECO:0000259" key="2">
    <source>
        <dbReference type="Pfam" id="PF20152"/>
    </source>
</evidence>
<comment type="caution">
    <text evidence="3">The sequence shown here is derived from an EMBL/GenBank/DDBJ whole genome shotgun (WGS) entry which is preliminary data.</text>
</comment>
<feature type="transmembrane region" description="Helical" evidence="1">
    <location>
        <begin position="236"/>
        <end position="256"/>
    </location>
</feature>
<dbReference type="Proteomes" id="UP001215280">
    <property type="component" value="Unassembled WGS sequence"/>
</dbReference>
<dbReference type="EMBL" id="JARJLG010000120">
    <property type="protein sequence ID" value="KAJ7741974.1"/>
    <property type="molecule type" value="Genomic_DNA"/>
</dbReference>
<accession>A0AAD7IHF3</accession>
<gene>
    <name evidence="3" type="ORF">DFH07DRAFT_837135</name>
</gene>
<feature type="transmembrane region" description="Helical" evidence="1">
    <location>
        <begin position="89"/>
        <end position="115"/>
    </location>
</feature>
<reference evidence="3" key="1">
    <citation type="submission" date="2023-03" db="EMBL/GenBank/DDBJ databases">
        <title>Massive genome expansion in bonnet fungi (Mycena s.s.) driven by repeated elements and novel gene families across ecological guilds.</title>
        <authorList>
            <consortium name="Lawrence Berkeley National Laboratory"/>
            <person name="Harder C.B."/>
            <person name="Miyauchi S."/>
            <person name="Viragh M."/>
            <person name="Kuo A."/>
            <person name="Thoen E."/>
            <person name="Andreopoulos B."/>
            <person name="Lu D."/>
            <person name="Skrede I."/>
            <person name="Drula E."/>
            <person name="Henrissat B."/>
            <person name="Morin E."/>
            <person name="Kohler A."/>
            <person name="Barry K."/>
            <person name="LaButti K."/>
            <person name="Morin E."/>
            <person name="Salamov A."/>
            <person name="Lipzen A."/>
            <person name="Mereny Z."/>
            <person name="Hegedus B."/>
            <person name="Baldrian P."/>
            <person name="Stursova M."/>
            <person name="Weitz H."/>
            <person name="Taylor A."/>
            <person name="Grigoriev I.V."/>
            <person name="Nagy L.G."/>
            <person name="Martin F."/>
            <person name="Kauserud H."/>
        </authorList>
    </citation>
    <scope>NUCLEOTIDE SEQUENCE</scope>
    <source>
        <strain evidence="3">CBHHK188m</strain>
    </source>
</reference>
<dbReference type="Pfam" id="PF20152">
    <property type="entry name" value="DUF6534"/>
    <property type="match status" value="1"/>
</dbReference>
<feature type="transmembrane region" description="Helical" evidence="1">
    <location>
        <begin position="165"/>
        <end position="189"/>
    </location>
</feature>